<sequence>MQHETTQGRRRIIAGAVLSTAVLITPLLGAAPAAAVPGLDRVNSVGPRNSDAKSRTAFCAPGDTVLGGGGRIGGAVPEQVGMDFMLPLVDGTGFSVTGREDETGTNETWSVTATALCAPAPAGFEVVSGTSSPTSVDEDWLTIPCPLGKVALGVGGAVIGASNSEVLLEDLRIDTGSVTVAGAEDGTGFAGNWQIHARAMCANQPAGYERLLDDSDYDSVSSKSVTVTCSPGRQVHGIGAEILGGNGQVRLTAAHAPDTTSVTASAVEDEDGFSGSWKVRAFAICAS</sequence>
<feature type="chain" id="PRO_5045415465" evidence="1">
    <location>
        <begin position="36"/>
        <end position="287"/>
    </location>
</feature>
<name>A0ABV5CWE1_9ACTN</name>
<dbReference type="RefSeq" id="WP_375735802.1">
    <property type="nucleotide sequence ID" value="NZ_JBCGDC010000087.1"/>
</dbReference>
<protein>
    <submittedName>
        <fullName evidence="2">Uncharacterized protein</fullName>
    </submittedName>
</protein>
<evidence type="ECO:0000256" key="1">
    <source>
        <dbReference type="SAM" id="SignalP"/>
    </source>
</evidence>
<proteinExistence type="predicted"/>
<comment type="caution">
    <text evidence="2">The sequence shown here is derived from an EMBL/GenBank/DDBJ whole genome shotgun (WGS) entry which is preliminary data.</text>
</comment>
<evidence type="ECO:0000313" key="3">
    <source>
        <dbReference type="Proteomes" id="UP001582793"/>
    </source>
</evidence>
<dbReference type="EMBL" id="JBCGDC010000087">
    <property type="protein sequence ID" value="MFB6396323.1"/>
    <property type="molecule type" value="Genomic_DNA"/>
</dbReference>
<gene>
    <name evidence="2" type="ORF">AAFH96_24920</name>
</gene>
<evidence type="ECO:0000313" key="2">
    <source>
        <dbReference type="EMBL" id="MFB6396323.1"/>
    </source>
</evidence>
<keyword evidence="1" id="KW-0732">Signal</keyword>
<dbReference type="InterPro" id="IPR006311">
    <property type="entry name" value="TAT_signal"/>
</dbReference>
<reference evidence="2 3" key="1">
    <citation type="submission" date="2024-04" db="EMBL/GenBank/DDBJ databases">
        <title>Polymorphospora sp. isolated from Baiyangdian Lake in Xiong'an New Area.</title>
        <authorList>
            <person name="Zhang X."/>
            <person name="Liu J."/>
        </authorList>
    </citation>
    <scope>NUCLEOTIDE SEQUENCE [LARGE SCALE GENOMIC DNA]</scope>
    <source>
        <strain evidence="2 3">2-325</strain>
    </source>
</reference>
<accession>A0ABV5CWE1</accession>
<dbReference type="Proteomes" id="UP001582793">
    <property type="component" value="Unassembled WGS sequence"/>
</dbReference>
<feature type="signal peptide" evidence="1">
    <location>
        <begin position="1"/>
        <end position="35"/>
    </location>
</feature>
<keyword evidence="3" id="KW-1185">Reference proteome</keyword>
<dbReference type="PROSITE" id="PS51318">
    <property type="entry name" value="TAT"/>
    <property type="match status" value="1"/>
</dbReference>
<organism evidence="2 3">
    <name type="scientific">Polymorphospora lycopeni</name>
    <dbReference type="NCBI Taxonomy" id="3140240"/>
    <lineage>
        <taxon>Bacteria</taxon>
        <taxon>Bacillati</taxon>
        <taxon>Actinomycetota</taxon>
        <taxon>Actinomycetes</taxon>
        <taxon>Micromonosporales</taxon>
        <taxon>Micromonosporaceae</taxon>
        <taxon>Polymorphospora</taxon>
    </lineage>
</organism>